<comment type="caution">
    <text evidence="2">The sequence shown here is derived from an EMBL/GenBank/DDBJ whole genome shotgun (WGS) entry which is preliminary data.</text>
</comment>
<dbReference type="Proteomes" id="UP000011769">
    <property type="component" value="Unassembled WGS sequence"/>
</dbReference>
<feature type="transmembrane region" description="Helical" evidence="1">
    <location>
        <begin position="63"/>
        <end position="80"/>
    </location>
</feature>
<keyword evidence="1" id="KW-1133">Transmembrane helix</keyword>
<keyword evidence="1" id="KW-0472">Membrane</keyword>
<accession>A0ABP2SX91</accession>
<keyword evidence="1" id="KW-0812">Transmembrane</keyword>
<sequence length="85" mass="9267">MQKWLSLNRNRLTAVTGILIVGAFSIEWFIGNEGLSAFLLLLASLVGGFPIIVQAFQALRVGVVSIDFLVTLAILGAFVIQEFEE</sequence>
<evidence type="ECO:0000256" key="1">
    <source>
        <dbReference type="SAM" id="Phobius"/>
    </source>
</evidence>
<dbReference type="EMBL" id="ALYM01000006">
    <property type="protein sequence ID" value="EMG24808.1"/>
    <property type="molecule type" value="Genomic_DNA"/>
</dbReference>
<organism evidence="2 3">
    <name type="scientific">Streptococcus parauberis KRS-02083</name>
    <dbReference type="NCBI Taxonomy" id="1207545"/>
    <lineage>
        <taxon>Bacteria</taxon>
        <taxon>Bacillati</taxon>
        <taxon>Bacillota</taxon>
        <taxon>Bacilli</taxon>
        <taxon>Lactobacillales</taxon>
        <taxon>Streptococcaceae</taxon>
        <taxon>Streptococcus</taxon>
    </lineage>
</organism>
<name>A0ABP2SX91_9STRE</name>
<evidence type="ECO:0000313" key="3">
    <source>
        <dbReference type="Proteomes" id="UP000011769"/>
    </source>
</evidence>
<proteinExistence type="predicted"/>
<protein>
    <submittedName>
        <fullName evidence="2">Cation transport ATPase</fullName>
    </submittedName>
</protein>
<keyword evidence="3" id="KW-1185">Reference proteome</keyword>
<gene>
    <name evidence="2" type="ORF">SPJ1_1679</name>
</gene>
<reference evidence="2 3" key="1">
    <citation type="journal article" date="2013" name="PLoS ONE">
        <title>Comparative Genomic Characterization of Three Streptococcus parauberis Strains in Fish Pathogen, as Assessed by Wide-Genome Analyses.</title>
        <authorList>
            <person name="Nho S.W."/>
            <person name="Hikima J."/>
            <person name="Park S.B."/>
            <person name="Jang H.B."/>
            <person name="Cha I.S."/>
            <person name="Yasuike M."/>
            <person name="Nakamura Y."/>
            <person name="Fujiwara A."/>
            <person name="Sano M."/>
            <person name="Kanai K."/>
            <person name="Kondo H."/>
            <person name="Hirono I."/>
            <person name="Takeyama H."/>
            <person name="Aoki T."/>
            <person name="Jung T.S."/>
        </authorList>
    </citation>
    <scope>NUCLEOTIDE SEQUENCE [LARGE SCALE GENOMIC DNA]</scope>
    <source>
        <strain evidence="2 3">KRS-02083</strain>
    </source>
</reference>
<feature type="transmembrane region" description="Helical" evidence="1">
    <location>
        <begin position="37"/>
        <end position="56"/>
    </location>
</feature>
<feature type="transmembrane region" description="Helical" evidence="1">
    <location>
        <begin position="12"/>
        <end position="31"/>
    </location>
</feature>
<evidence type="ECO:0000313" key="2">
    <source>
        <dbReference type="EMBL" id="EMG24808.1"/>
    </source>
</evidence>